<dbReference type="OrthoDB" id="5552842at2759"/>
<accession>G0VJG8</accession>
<feature type="domain" description="Mitochondrial resolvase Ydc2 catalytic" evidence="1">
    <location>
        <begin position="64"/>
        <end position="314"/>
    </location>
</feature>
<dbReference type="GO" id="GO:0000402">
    <property type="term" value="F:crossed form four-way junction DNA binding"/>
    <property type="evidence" value="ECO:0007669"/>
    <property type="project" value="TreeGrafter"/>
</dbReference>
<dbReference type="GeneID" id="96905324"/>
<sequence length="355" mass="41407">MSNILSLLNGYCNNVTAKTLKDLSLIIGSPIGITKLNRRTNIMEQCKHLEQLRLKRLHQGTLVINSIDTGISNFAISKFKWDLMSPWPTLLSWEKIQLERKFLPELEIESSSLEPNDFSLMTYRLVEYLLDEKDNVSKPDLFTIERQRTRTMSSRFVLDPIIRCNILENVLYSTLENRIRYNNMGKHEYSVLSSNPQRMTSFWCPTDNDKNKKKNSNKYSKDFKIKLVKEIIRNSCMDNANDLGRPFIGIPQDWKIDLVKLLNSSASAKFKLFNCLRNHENDTSNISGVKKDDDLADSFLHGLSWMEWLRNYIEIYNLLSRDTMQVSNKENATQFVEYCTMKREKMETLQSKIAA</sequence>
<dbReference type="GO" id="GO:0070336">
    <property type="term" value="F:flap-structured DNA binding"/>
    <property type="evidence" value="ECO:0007669"/>
    <property type="project" value="TreeGrafter"/>
</dbReference>
<dbReference type="InParanoid" id="G0VJG8"/>
<proteinExistence type="predicted"/>
<dbReference type="HOGENOM" id="CLU_055501_0_0_1"/>
<dbReference type="AlphaFoldDB" id="G0VJG8"/>
<dbReference type="GO" id="GO:0004520">
    <property type="term" value="F:DNA endonuclease activity"/>
    <property type="evidence" value="ECO:0007669"/>
    <property type="project" value="EnsemblFungi"/>
</dbReference>
<dbReference type="STRING" id="1064592.G0VJG8"/>
<keyword evidence="3" id="KW-1185">Reference proteome</keyword>
<evidence type="ECO:0000313" key="2">
    <source>
        <dbReference type="EMBL" id="CCC71647.1"/>
    </source>
</evidence>
<reference evidence="2 3" key="1">
    <citation type="journal article" date="2011" name="Proc. Natl. Acad. Sci. U.S.A.">
        <title>Evolutionary erosion of yeast sex chromosomes by mating-type switching accidents.</title>
        <authorList>
            <person name="Gordon J.L."/>
            <person name="Armisen D."/>
            <person name="Proux-Wera E."/>
            <person name="Oheigeartaigh S.S."/>
            <person name="Byrne K.P."/>
            <person name="Wolfe K.H."/>
        </authorList>
    </citation>
    <scope>NUCLEOTIDE SEQUENCE [LARGE SCALE GENOMIC DNA]</scope>
    <source>
        <strain evidence="3">ATCC 76901 / BCRC 22586 / CBS 4309 / NBRC 1992 / NRRL Y-12630</strain>
    </source>
</reference>
<reference key="2">
    <citation type="submission" date="2011-08" db="EMBL/GenBank/DDBJ databases">
        <title>Genome sequence of Naumovozyma castellii.</title>
        <authorList>
            <person name="Gordon J.L."/>
            <person name="Armisen D."/>
            <person name="Proux-Wera E."/>
            <person name="OhEigeartaigh S.S."/>
            <person name="Byrne K.P."/>
            <person name="Wolfe K.H."/>
        </authorList>
    </citation>
    <scope>NUCLEOTIDE SEQUENCE</scope>
    <source>
        <strain>Type strain:CBS 4309</strain>
    </source>
</reference>
<dbReference type="GO" id="GO:0005743">
    <property type="term" value="C:mitochondrial inner membrane"/>
    <property type="evidence" value="ECO:0007669"/>
    <property type="project" value="EnsemblFungi"/>
</dbReference>
<dbReference type="KEGG" id="ncs:NCAS_0H03370"/>
<dbReference type="Proteomes" id="UP000001640">
    <property type="component" value="Chromosome 8"/>
</dbReference>
<evidence type="ECO:0000313" key="3">
    <source>
        <dbReference type="Proteomes" id="UP000001640"/>
    </source>
</evidence>
<dbReference type="eggNOG" id="ENOG502S4DK">
    <property type="taxonomic scope" value="Eukaryota"/>
</dbReference>
<dbReference type="Gene3D" id="3.30.420.10">
    <property type="entry name" value="Ribonuclease H-like superfamily/Ribonuclease H"/>
    <property type="match status" value="1"/>
</dbReference>
<dbReference type="InterPro" id="IPR036397">
    <property type="entry name" value="RNaseH_sf"/>
</dbReference>
<name>G0VJG8_NAUCA</name>
<dbReference type="InterPro" id="IPR015242">
    <property type="entry name" value="Ydc2_cat"/>
</dbReference>
<dbReference type="CDD" id="cd16963">
    <property type="entry name" value="CCE1"/>
    <property type="match status" value="1"/>
</dbReference>
<dbReference type="InterPro" id="IPR012337">
    <property type="entry name" value="RNaseH-like_sf"/>
</dbReference>
<dbReference type="InterPro" id="IPR039197">
    <property type="entry name" value="Mrs1/Cce1"/>
</dbReference>
<dbReference type="RefSeq" id="XP_003677994.1">
    <property type="nucleotide sequence ID" value="XM_003677946.1"/>
</dbReference>
<dbReference type="Pfam" id="PF09159">
    <property type="entry name" value="Ydc2-catalyt"/>
    <property type="match status" value="1"/>
</dbReference>
<protein>
    <recommendedName>
        <fullName evidence="1">Mitochondrial resolvase Ydc2 catalytic domain-containing protein</fullName>
    </recommendedName>
</protein>
<organism evidence="2 3">
    <name type="scientific">Naumovozyma castellii</name>
    <name type="common">Yeast</name>
    <name type="synonym">Saccharomyces castellii</name>
    <dbReference type="NCBI Taxonomy" id="27288"/>
    <lineage>
        <taxon>Eukaryota</taxon>
        <taxon>Fungi</taxon>
        <taxon>Dikarya</taxon>
        <taxon>Ascomycota</taxon>
        <taxon>Saccharomycotina</taxon>
        <taxon>Saccharomycetes</taxon>
        <taxon>Saccharomycetales</taxon>
        <taxon>Saccharomycetaceae</taxon>
        <taxon>Naumovozyma</taxon>
    </lineage>
</organism>
<dbReference type="OMA" id="DTGISNF"/>
<dbReference type="FunCoup" id="G0VJG8">
    <property type="interactions" value="36"/>
</dbReference>
<dbReference type="PANTHER" id="PTHR28072:SF1">
    <property type="entry name" value="CRUCIFORM CUTTING ENDONUCLEASE 1, MITOCHONDRIAL-RELATED"/>
    <property type="match status" value="1"/>
</dbReference>
<dbReference type="EMBL" id="HE576759">
    <property type="protein sequence ID" value="CCC71647.1"/>
    <property type="molecule type" value="Genomic_DNA"/>
</dbReference>
<gene>
    <name evidence="2" type="primary">NCAS0H03370</name>
    <name evidence="2" type="ordered locus">NCAS_0H03370</name>
</gene>
<dbReference type="PANTHER" id="PTHR28072">
    <property type="entry name" value="CRUCIFORM CUTTING ENDONUCLEASE 1, MITOCHONDRIAL-RELATED"/>
    <property type="match status" value="1"/>
</dbReference>
<dbReference type="SUPFAM" id="SSF53098">
    <property type="entry name" value="Ribonuclease H-like"/>
    <property type="match status" value="1"/>
</dbReference>
<evidence type="ECO:0000259" key="1">
    <source>
        <dbReference type="Pfam" id="PF09159"/>
    </source>
</evidence>
<dbReference type="GO" id="GO:0000403">
    <property type="term" value="F:Y-form DNA binding"/>
    <property type="evidence" value="ECO:0007669"/>
    <property type="project" value="TreeGrafter"/>
</dbReference>